<dbReference type="InterPro" id="IPR007627">
    <property type="entry name" value="RNA_pol_sigma70_r2"/>
</dbReference>
<dbReference type="InterPro" id="IPR013249">
    <property type="entry name" value="RNA_pol_sigma70_r4_t2"/>
</dbReference>
<dbReference type="GO" id="GO:0006352">
    <property type="term" value="P:DNA-templated transcription initiation"/>
    <property type="evidence" value="ECO:0007669"/>
    <property type="project" value="InterPro"/>
</dbReference>
<dbReference type="PROSITE" id="PS01063">
    <property type="entry name" value="SIGMA70_ECF"/>
    <property type="match status" value="1"/>
</dbReference>
<name>A0A7W7ZG69_9BACT</name>
<dbReference type="EMBL" id="JACHIP010000005">
    <property type="protein sequence ID" value="MBB5059211.1"/>
    <property type="molecule type" value="Genomic_DNA"/>
</dbReference>
<dbReference type="PANTHER" id="PTHR43133">
    <property type="entry name" value="RNA POLYMERASE ECF-TYPE SIGMA FACTO"/>
    <property type="match status" value="1"/>
</dbReference>
<organism evidence="10 11">
    <name type="scientific">Granulicella aggregans</name>
    <dbReference type="NCBI Taxonomy" id="474949"/>
    <lineage>
        <taxon>Bacteria</taxon>
        <taxon>Pseudomonadati</taxon>
        <taxon>Acidobacteriota</taxon>
        <taxon>Terriglobia</taxon>
        <taxon>Terriglobales</taxon>
        <taxon>Acidobacteriaceae</taxon>
        <taxon>Granulicella</taxon>
    </lineage>
</organism>
<evidence type="ECO:0000256" key="5">
    <source>
        <dbReference type="ARBA" id="ARBA00023163"/>
    </source>
</evidence>
<dbReference type="InterPro" id="IPR000838">
    <property type="entry name" value="RNA_pol_sigma70_ECF_CS"/>
</dbReference>
<dbReference type="InterPro" id="IPR036388">
    <property type="entry name" value="WH-like_DNA-bd_sf"/>
</dbReference>
<sequence>MSAAVTLIFAECVAAGMERVRTEHEFPMATTPTAITEVEIHPDVALVERAKAGDVSAFETLVKQYDRQIFRVAQHITQNREDAEDITQDAFLKAYQKLDQFQGNSKFSTWLVRIAVNESLMRLRKRKTSKTVSMDEDVHTEEGSIPRDFADWSPNPEQLYNQGELGDILRKTINGLPPGFRTVFTLRDIENLSTEETAEALGLSVPAVKSRLLRARLQLRERLSRYFRQKKESTA</sequence>
<keyword evidence="4 6" id="KW-0238">DNA-binding</keyword>
<evidence type="ECO:0000256" key="2">
    <source>
        <dbReference type="ARBA" id="ARBA00023015"/>
    </source>
</evidence>
<keyword evidence="3 6" id="KW-0731">Sigma factor</keyword>
<evidence type="ECO:0000259" key="8">
    <source>
        <dbReference type="Pfam" id="PF04542"/>
    </source>
</evidence>
<keyword evidence="2 6" id="KW-0805">Transcription regulation</keyword>
<dbReference type="SUPFAM" id="SSF88946">
    <property type="entry name" value="Sigma2 domain of RNA polymerase sigma factors"/>
    <property type="match status" value="1"/>
</dbReference>
<evidence type="ECO:0000259" key="9">
    <source>
        <dbReference type="Pfam" id="PF08281"/>
    </source>
</evidence>
<feature type="domain" description="RNA polymerase sigma-70 region 2" evidence="8">
    <location>
        <begin position="61"/>
        <end position="127"/>
    </location>
</feature>
<dbReference type="Proteomes" id="UP000540989">
    <property type="component" value="Unassembled WGS sequence"/>
</dbReference>
<feature type="compositionally biased region" description="Basic and acidic residues" evidence="7">
    <location>
        <begin position="136"/>
        <end position="150"/>
    </location>
</feature>
<dbReference type="InterPro" id="IPR013325">
    <property type="entry name" value="RNA_pol_sigma_r2"/>
</dbReference>
<feature type="domain" description="RNA polymerase sigma factor 70 region 4 type 2" evidence="9">
    <location>
        <begin position="168"/>
        <end position="219"/>
    </location>
</feature>
<keyword evidence="5 6" id="KW-0804">Transcription</keyword>
<evidence type="ECO:0000256" key="7">
    <source>
        <dbReference type="SAM" id="MobiDB-lite"/>
    </source>
</evidence>
<dbReference type="InterPro" id="IPR013324">
    <property type="entry name" value="RNA_pol_sigma_r3/r4-like"/>
</dbReference>
<dbReference type="PANTHER" id="PTHR43133:SF51">
    <property type="entry name" value="RNA POLYMERASE SIGMA FACTOR"/>
    <property type="match status" value="1"/>
</dbReference>
<evidence type="ECO:0000256" key="4">
    <source>
        <dbReference type="ARBA" id="ARBA00023125"/>
    </source>
</evidence>
<proteinExistence type="inferred from homology"/>
<dbReference type="NCBIfam" id="TIGR02937">
    <property type="entry name" value="sigma70-ECF"/>
    <property type="match status" value="1"/>
</dbReference>
<evidence type="ECO:0000313" key="10">
    <source>
        <dbReference type="EMBL" id="MBB5059211.1"/>
    </source>
</evidence>
<dbReference type="InterPro" id="IPR014284">
    <property type="entry name" value="RNA_pol_sigma-70_dom"/>
</dbReference>
<dbReference type="SUPFAM" id="SSF88659">
    <property type="entry name" value="Sigma3 and sigma4 domains of RNA polymerase sigma factors"/>
    <property type="match status" value="1"/>
</dbReference>
<evidence type="ECO:0000256" key="3">
    <source>
        <dbReference type="ARBA" id="ARBA00023082"/>
    </source>
</evidence>
<protein>
    <recommendedName>
        <fullName evidence="6">RNA polymerase sigma factor</fullName>
    </recommendedName>
</protein>
<evidence type="ECO:0000313" key="11">
    <source>
        <dbReference type="Proteomes" id="UP000540989"/>
    </source>
</evidence>
<evidence type="ECO:0000256" key="1">
    <source>
        <dbReference type="ARBA" id="ARBA00010641"/>
    </source>
</evidence>
<reference evidence="10 11" key="1">
    <citation type="submission" date="2020-08" db="EMBL/GenBank/DDBJ databases">
        <title>Genomic Encyclopedia of Type Strains, Phase IV (KMG-V): Genome sequencing to study the core and pangenomes of soil and plant-associated prokaryotes.</title>
        <authorList>
            <person name="Whitman W."/>
        </authorList>
    </citation>
    <scope>NUCLEOTIDE SEQUENCE [LARGE SCALE GENOMIC DNA]</scope>
    <source>
        <strain evidence="10 11">M8UP14</strain>
    </source>
</reference>
<dbReference type="InterPro" id="IPR039425">
    <property type="entry name" value="RNA_pol_sigma-70-like"/>
</dbReference>
<dbReference type="AlphaFoldDB" id="A0A7W7ZG69"/>
<accession>A0A7W7ZG69</accession>
<comment type="similarity">
    <text evidence="1 6">Belongs to the sigma-70 factor family. ECF subfamily.</text>
</comment>
<evidence type="ECO:0000256" key="6">
    <source>
        <dbReference type="RuleBase" id="RU000716"/>
    </source>
</evidence>
<dbReference type="GO" id="GO:0003677">
    <property type="term" value="F:DNA binding"/>
    <property type="evidence" value="ECO:0007669"/>
    <property type="project" value="UniProtKB-KW"/>
</dbReference>
<feature type="region of interest" description="Disordered" evidence="7">
    <location>
        <begin position="132"/>
        <end position="153"/>
    </location>
</feature>
<dbReference type="GO" id="GO:0016987">
    <property type="term" value="F:sigma factor activity"/>
    <property type="evidence" value="ECO:0007669"/>
    <property type="project" value="UniProtKB-KW"/>
</dbReference>
<dbReference type="Gene3D" id="1.10.1740.10">
    <property type="match status" value="1"/>
</dbReference>
<gene>
    <name evidence="10" type="ORF">HDF16_003934</name>
</gene>
<dbReference type="Pfam" id="PF04542">
    <property type="entry name" value="Sigma70_r2"/>
    <property type="match status" value="1"/>
</dbReference>
<dbReference type="Gene3D" id="1.10.10.10">
    <property type="entry name" value="Winged helix-like DNA-binding domain superfamily/Winged helix DNA-binding domain"/>
    <property type="match status" value="1"/>
</dbReference>
<comment type="caution">
    <text evidence="10">The sequence shown here is derived from an EMBL/GenBank/DDBJ whole genome shotgun (WGS) entry which is preliminary data.</text>
</comment>
<keyword evidence="11" id="KW-1185">Reference proteome</keyword>
<dbReference type="Pfam" id="PF08281">
    <property type="entry name" value="Sigma70_r4_2"/>
    <property type="match status" value="1"/>
</dbReference>
<dbReference type="CDD" id="cd06171">
    <property type="entry name" value="Sigma70_r4"/>
    <property type="match status" value="1"/>
</dbReference>